<reference evidence="3 4" key="1">
    <citation type="submission" date="2020-08" db="EMBL/GenBank/DDBJ databases">
        <title>Genomic Encyclopedia of Type Strains, Phase IV (KMG-IV): sequencing the most valuable type-strain genomes for metagenomic binning, comparative biology and taxonomic classification.</title>
        <authorList>
            <person name="Goeker M."/>
        </authorList>
    </citation>
    <scope>NUCLEOTIDE SEQUENCE [LARGE SCALE GENOMIC DNA]</scope>
    <source>
        <strain evidence="3 4">DSM 24163</strain>
    </source>
</reference>
<protein>
    <submittedName>
        <fullName evidence="3">Glycine/D-amino acid oxidase-like deaminating enzyme</fullName>
    </submittedName>
</protein>
<gene>
    <name evidence="3" type="ORF">HNQ52_001627</name>
</gene>
<organism evidence="3 4">
    <name type="scientific">Chiayiivirga flava</name>
    <dbReference type="NCBI Taxonomy" id="659595"/>
    <lineage>
        <taxon>Bacteria</taxon>
        <taxon>Pseudomonadati</taxon>
        <taxon>Pseudomonadota</taxon>
        <taxon>Gammaproteobacteria</taxon>
        <taxon>Lysobacterales</taxon>
        <taxon>Lysobacteraceae</taxon>
        <taxon>Chiayiivirga</taxon>
    </lineage>
</organism>
<evidence type="ECO:0000313" key="3">
    <source>
        <dbReference type="EMBL" id="MBB5208098.1"/>
    </source>
</evidence>
<keyword evidence="4" id="KW-1185">Reference proteome</keyword>
<dbReference type="EMBL" id="JACHHP010000002">
    <property type="protein sequence ID" value="MBB5208098.1"/>
    <property type="molecule type" value="Genomic_DNA"/>
</dbReference>
<feature type="domain" description="FAD dependent oxidoreductase" evidence="2">
    <location>
        <begin position="30"/>
        <end position="382"/>
    </location>
</feature>
<dbReference type="AlphaFoldDB" id="A0A7W8D8I1"/>
<dbReference type="Pfam" id="PF01266">
    <property type="entry name" value="DAO"/>
    <property type="match status" value="1"/>
</dbReference>
<name>A0A7W8D8I1_9GAMM</name>
<comment type="caution">
    <text evidence="3">The sequence shown here is derived from an EMBL/GenBank/DDBJ whole genome shotgun (WGS) entry which is preliminary data.</text>
</comment>
<dbReference type="PANTHER" id="PTHR13847">
    <property type="entry name" value="SARCOSINE DEHYDROGENASE-RELATED"/>
    <property type="match status" value="1"/>
</dbReference>
<sequence length="401" mass="44469">MDLKSGMPFWAVRNGFMHTYPTLTDDIDCDVLIVGGGVTGALIARAMLGAGQRTVVIDRREIGWGSTAASTALLQYEIDTEMTELAERFGERNAALAYTACEDAIGTLRRIAGGFGDVECFPLHSLYYASKRSHVRRLREEHALRRKHGIRVREVDRDALRAQFGIDAPLALLSERAAAVDPYQLTHALLRAGARQGLQVFDRAELFGFGARRGGVLARVAGRVVRCRHLVFAGGYENQRQLCQRVASNRSSYAFVTDPQTVPLESLEHTMVWESARPYLYLRRTADRRLLVGGEDDTVDIPAKRDAKLAGKVRTLKHRVEAMYPQFDWTPAFSWAGTFAETDDGLPFFGPHREHGPRVLFAMAYGGNGITYSAIGAEILAAQVQGKSHPLRALFSFARLD</sequence>
<keyword evidence="1" id="KW-0560">Oxidoreductase</keyword>
<dbReference type="RefSeq" id="WP_183960600.1">
    <property type="nucleotide sequence ID" value="NZ_JACHHP010000002.1"/>
</dbReference>
<dbReference type="GO" id="GO:0005737">
    <property type="term" value="C:cytoplasm"/>
    <property type="evidence" value="ECO:0007669"/>
    <property type="project" value="TreeGrafter"/>
</dbReference>
<evidence type="ECO:0000313" key="4">
    <source>
        <dbReference type="Proteomes" id="UP000521199"/>
    </source>
</evidence>
<proteinExistence type="predicted"/>
<dbReference type="Proteomes" id="UP000521199">
    <property type="component" value="Unassembled WGS sequence"/>
</dbReference>
<evidence type="ECO:0000259" key="2">
    <source>
        <dbReference type="Pfam" id="PF01266"/>
    </source>
</evidence>
<dbReference type="InterPro" id="IPR006076">
    <property type="entry name" value="FAD-dep_OxRdtase"/>
</dbReference>
<dbReference type="InterPro" id="IPR036188">
    <property type="entry name" value="FAD/NAD-bd_sf"/>
</dbReference>
<dbReference type="Gene3D" id="3.30.9.10">
    <property type="entry name" value="D-Amino Acid Oxidase, subunit A, domain 2"/>
    <property type="match status" value="1"/>
</dbReference>
<dbReference type="SUPFAM" id="SSF51905">
    <property type="entry name" value="FAD/NAD(P)-binding domain"/>
    <property type="match status" value="1"/>
</dbReference>
<evidence type="ECO:0000256" key="1">
    <source>
        <dbReference type="ARBA" id="ARBA00023002"/>
    </source>
</evidence>
<dbReference type="PANTHER" id="PTHR13847:SF201">
    <property type="entry name" value="PUTATIBE OXIDOREDUCTASE"/>
    <property type="match status" value="1"/>
</dbReference>
<dbReference type="GO" id="GO:0016491">
    <property type="term" value="F:oxidoreductase activity"/>
    <property type="evidence" value="ECO:0007669"/>
    <property type="project" value="UniProtKB-KW"/>
</dbReference>
<dbReference type="Gene3D" id="3.50.50.60">
    <property type="entry name" value="FAD/NAD(P)-binding domain"/>
    <property type="match status" value="1"/>
</dbReference>
<accession>A0A7W8D8I1</accession>